<dbReference type="Proteomes" id="UP000216498">
    <property type="component" value="Unassembled WGS sequence"/>
</dbReference>
<dbReference type="OrthoDB" id="2052561at2"/>
<evidence type="ECO:0000313" key="3">
    <source>
        <dbReference type="Proteomes" id="UP000216498"/>
    </source>
</evidence>
<keyword evidence="3" id="KW-1185">Reference proteome</keyword>
<dbReference type="EMBL" id="NPMS01000004">
    <property type="protein sequence ID" value="OZU88672.1"/>
    <property type="molecule type" value="Genomic_DNA"/>
</dbReference>
<dbReference type="Pfam" id="PF01695">
    <property type="entry name" value="IstB_IS21"/>
    <property type="match status" value="1"/>
</dbReference>
<dbReference type="AlphaFoldDB" id="A0A265N9I3"/>
<dbReference type="PANTHER" id="PTHR30050">
    <property type="entry name" value="CHROMOSOMAL REPLICATION INITIATOR PROTEIN DNAA"/>
    <property type="match status" value="1"/>
</dbReference>
<proteinExistence type="predicted"/>
<sequence>MKAIDSILKTSFPLKECSEKECEQCGRIFKLYETPKGIKGACKHCIDQQLMRDLNIPEKEEREMRKEKKFIATFERVTNDLKDATVESYIPKEKSQKQAKEAAMNYIKCFDGIKSLVFSGACGLGKSHLSFAITKELRQKGYKALYIKVTDLFDYIKNTYNPEARISETQIFKMIDTLDLLVLDDVGSEYVKTNEYGYESWASDVLYKVFDIRLNKATVCTTNYTETKLIRKYGNNGQRIMDRMMDLAKAIRLEGESYRKERF</sequence>
<dbReference type="RefSeq" id="WP_094885763.1">
    <property type="nucleotide sequence ID" value="NZ_NPMS01000004.1"/>
</dbReference>
<accession>A0A265N9I3</accession>
<dbReference type="InterPro" id="IPR027417">
    <property type="entry name" value="P-loop_NTPase"/>
</dbReference>
<evidence type="ECO:0000313" key="2">
    <source>
        <dbReference type="EMBL" id="OZU88672.1"/>
    </source>
</evidence>
<dbReference type="Gene3D" id="3.40.50.300">
    <property type="entry name" value="P-loop containing nucleotide triphosphate hydrolases"/>
    <property type="match status" value="1"/>
</dbReference>
<dbReference type="SUPFAM" id="SSF52540">
    <property type="entry name" value="P-loop containing nucleoside triphosphate hydrolases"/>
    <property type="match status" value="1"/>
</dbReference>
<comment type="caution">
    <text evidence="2">The sequence shown here is derived from an EMBL/GenBank/DDBJ whole genome shotgun (WGS) entry which is preliminary data.</text>
</comment>
<protein>
    <recommendedName>
        <fullName evidence="1">IstB-like ATP-binding domain-containing protein</fullName>
    </recommendedName>
</protein>
<dbReference type="GO" id="GO:0006260">
    <property type="term" value="P:DNA replication"/>
    <property type="evidence" value="ECO:0007669"/>
    <property type="project" value="TreeGrafter"/>
</dbReference>
<dbReference type="InterPro" id="IPR002611">
    <property type="entry name" value="IstB_ATP-bd"/>
</dbReference>
<gene>
    <name evidence="2" type="ORF">CIL03_10305</name>
</gene>
<feature type="domain" description="IstB-like ATP-binding" evidence="1">
    <location>
        <begin position="59"/>
        <end position="261"/>
    </location>
</feature>
<name>A0A265N9I3_9BACI</name>
<evidence type="ECO:0000259" key="1">
    <source>
        <dbReference type="Pfam" id="PF01695"/>
    </source>
</evidence>
<dbReference type="GO" id="GO:0005524">
    <property type="term" value="F:ATP binding"/>
    <property type="evidence" value="ECO:0007669"/>
    <property type="project" value="InterPro"/>
</dbReference>
<reference evidence="2 3" key="1">
    <citation type="submission" date="2017-08" db="EMBL/GenBank/DDBJ databases">
        <title>Virgibacillus indicus sp. nov. and Virgibacillus profoundi sp. nov, two moderately halophilic bacteria isolated from marine sediment by using the Microfluidic Streak Plate.</title>
        <authorList>
            <person name="Xu B."/>
            <person name="Hu B."/>
            <person name="Wang J."/>
            <person name="Zhu Y."/>
            <person name="Huang L."/>
            <person name="Du W."/>
            <person name="Huang Y."/>
        </authorList>
    </citation>
    <scope>NUCLEOTIDE SEQUENCE [LARGE SCALE GENOMIC DNA]</scope>
    <source>
        <strain evidence="2 3">IO3-P2-C2</strain>
    </source>
</reference>
<dbReference type="PANTHER" id="PTHR30050:SF4">
    <property type="entry name" value="ATP-BINDING PROTEIN RV3427C IN INSERTION SEQUENCE-RELATED"/>
    <property type="match status" value="1"/>
</dbReference>
<organism evidence="2 3">
    <name type="scientific">Virgibacillus indicus</name>
    <dbReference type="NCBI Taxonomy" id="2024554"/>
    <lineage>
        <taxon>Bacteria</taxon>
        <taxon>Bacillati</taxon>
        <taxon>Bacillota</taxon>
        <taxon>Bacilli</taxon>
        <taxon>Bacillales</taxon>
        <taxon>Bacillaceae</taxon>
        <taxon>Virgibacillus</taxon>
    </lineage>
</organism>
<dbReference type="CDD" id="cd01983">
    <property type="entry name" value="SIMIBI"/>
    <property type="match status" value="1"/>
</dbReference>